<evidence type="ECO:0000313" key="2">
    <source>
        <dbReference type="Proteomes" id="UP000310574"/>
    </source>
</evidence>
<evidence type="ECO:0000313" key="1">
    <source>
        <dbReference type="EMBL" id="THF33830.1"/>
    </source>
</evidence>
<dbReference type="Proteomes" id="UP000310574">
    <property type="component" value="Unassembled WGS sequence"/>
</dbReference>
<name>A0AAQ2DDL7_9PSED</name>
<dbReference type="AlphaFoldDB" id="A0AAQ2DDL7"/>
<organism evidence="1 2">
    <name type="scientific">Pseudomonas atacamensis</name>
    <dbReference type="NCBI Taxonomy" id="2565368"/>
    <lineage>
        <taxon>Bacteria</taxon>
        <taxon>Pseudomonadati</taxon>
        <taxon>Pseudomonadota</taxon>
        <taxon>Gammaproteobacteria</taxon>
        <taxon>Pseudomonadales</taxon>
        <taxon>Pseudomonadaceae</taxon>
        <taxon>Pseudomonas</taxon>
    </lineage>
</organism>
<reference evidence="1 2" key="1">
    <citation type="submission" date="2019-04" db="EMBL/GenBank/DDBJ databases">
        <title>Draft genome sequence of Pseudomonas sp. M7D1 isolated from rhizosphere of plant the flowery desert.</title>
        <authorList>
            <person name="Poblete-Morales M."/>
            <person name="Plaza N."/>
            <person name="Corsini G."/>
            <person name="Silva E."/>
        </authorList>
    </citation>
    <scope>NUCLEOTIDE SEQUENCE [LARGE SCALE GENOMIC DNA]</scope>
    <source>
        <strain evidence="1 2">M7D1</strain>
    </source>
</reference>
<dbReference type="EMBL" id="SSBS01000002">
    <property type="protein sequence ID" value="THF33830.1"/>
    <property type="molecule type" value="Genomic_DNA"/>
</dbReference>
<dbReference type="RefSeq" id="WP_136492335.1">
    <property type="nucleotide sequence ID" value="NZ_CP077081.1"/>
</dbReference>
<comment type="caution">
    <text evidence="1">The sequence shown here is derived from an EMBL/GenBank/DDBJ whole genome shotgun (WGS) entry which is preliminary data.</text>
</comment>
<proteinExistence type="predicted"/>
<sequence>MAPKPPTRGITTVSVHNPRPDYSITRPGFTALFDGGPGHKIPTRPTPTTVSTSIDHGLNRITSVPARATVSTTAAAESAAVVHERPLGDYWITSLVVLPSANAEGISTLKGRQYVQVPEGGTVQVGLDPASGLYRAKLPSELHPSGPLLQFDAESRLWQPVDTWAPSTYPLSPSRLEAFRTDLDFSTAEPGGDGLLRFNGKLYVQIENQAYQVLHDLDASAPQRAVMRIVRPDDPIASDATNVYVASRPGRSEPIIFDARYGWRGTSVTGAAGMQRGTGVAPSELWQRVEVGIRLGHFNKRIEQDTAKSEHLKEVWRSIREAGGERSDAVKRETMALLDRELHSHQALRSLAKAIKFHKQQKPAVRHFIKKEDYDKKMIAMHKIQMSFYDQLVECGLTRHALGGPLIDIDRLPRTVNVLGKILGHMRERQHIADNLVNTWRVAPDEFSAYALTPMDTHDVVASWVLAKSLMLDDHQSGGNYPQASELATRFGQVTFVYGALGKIPETSHPAILRDLLQECTALRYWYERLDLAPDEQHATSRTAITAELKIFEESLTHRLFQYQRQPDLPALPINDQTIDFEYVPEQDRSGFQPPPKRIFKAKKHGIYKIHVGESRRTAHNEEVIDVRSLHDPQQPVQTYEQRAGEWHPVRATQDTTLPDLTLRANQHLEQTDAHVREARREESRKNHPDNIVEMLERKAGAMDEIALQLRRQEPTDGETDALIQRLQDTSERLRSEGENIRVRIYKDIHFLSPDRLLYLIDKGEVRAQKIETRLKRGKGHNRDFIDVYLLTDAHTYDPLWHAHFHYAKPDTPDLNFNVSGGHLKTLEQSRMGVRSQRREERAQRPHKPIWRAALDGHAAQKIFDLAATSFHPETHHQA</sequence>
<gene>
    <name evidence="1" type="ORF">E5170_05940</name>
</gene>
<protein>
    <submittedName>
        <fullName evidence="1">Uncharacterized protein</fullName>
    </submittedName>
</protein>
<accession>A0AAQ2DDL7</accession>